<protein>
    <submittedName>
        <fullName evidence="2">Uncharacterized protein</fullName>
    </submittedName>
</protein>
<keyword evidence="1" id="KW-0812">Transmembrane</keyword>
<reference evidence="2" key="1">
    <citation type="journal article" date="2020" name="Nature">
        <title>Giant virus diversity and host interactions through global metagenomics.</title>
        <authorList>
            <person name="Schulz F."/>
            <person name="Roux S."/>
            <person name="Paez-Espino D."/>
            <person name="Jungbluth S."/>
            <person name="Walsh D.A."/>
            <person name="Denef V.J."/>
            <person name="McMahon K.D."/>
            <person name="Konstantinidis K.T."/>
            <person name="Eloe-Fadrosh E.A."/>
            <person name="Kyrpides N.C."/>
            <person name="Woyke T."/>
        </authorList>
    </citation>
    <scope>NUCLEOTIDE SEQUENCE</scope>
    <source>
        <strain evidence="2">GVMAG-S-3300002307-41</strain>
    </source>
</reference>
<name>A0A6C0KBY7_9ZZZZ</name>
<evidence type="ECO:0000256" key="1">
    <source>
        <dbReference type="SAM" id="Phobius"/>
    </source>
</evidence>
<keyword evidence="1" id="KW-0472">Membrane</keyword>
<feature type="transmembrane region" description="Helical" evidence="1">
    <location>
        <begin position="172"/>
        <end position="203"/>
    </location>
</feature>
<dbReference type="AlphaFoldDB" id="A0A6C0KBY7"/>
<feature type="transmembrane region" description="Helical" evidence="1">
    <location>
        <begin position="107"/>
        <end position="131"/>
    </location>
</feature>
<dbReference type="EMBL" id="MN740866">
    <property type="protein sequence ID" value="QHU15525.1"/>
    <property type="molecule type" value="Genomic_DNA"/>
</dbReference>
<sequence length="206" mass="22645">MIIVIIATLSAILLMGIVHASSSIEKIRLHWNEYRCNPLYMPFAGMIRPDVDAAENFSYCTNAMAGSIFGFILDGIHQLFSTTVGSLGSLADPLTAFREIFTKLRMFMLSFASSTFSKAASSTSVFVHYLIKIRDVLKRFVGEGYIGAFLVNAIVDFIWSFVTLFISILKTFVFAMLAIAIILALFQPELLVVAVVLASMIAASGF</sequence>
<proteinExistence type="predicted"/>
<organism evidence="2">
    <name type="scientific">viral metagenome</name>
    <dbReference type="NCBI Taxonomy" id="1070528"/>
    <lineage>
        <taxon>unclassified sequences</taxon>
        <taxon>metagenomes</taxon>
        <taxon>organismal metagenomes</taxon>
    </lineage>
</organism>
<evidence type="ECO:0000313" key="2">
    <source>
        <dbReference type="EMBL" id="QHU15525.1"/>
    </source>
</evidence>
<feature type="transmembrane region" description="Helical" evidence="1">
    <location>
        <begin position="143"/>
        <end position="166"/>
    </location>
</feature>
<accession>A0A6C0KBY7</accession>
<keyword evidence="1" id="KW-1133">Transmembrane helix</keyword>